<sequence length="174" mass="19027">MSEMSGAPRIPRSGDRLRFLCLLLLVLGWCLPVTGHPLKGVQPSQCQCPASPPWTNSSVTSFAQKTKWENSRIALYLLSPQLGARMLFELVQARTTSVSNSSVAAALFACAGEEIINPAIFLFLHVLTLVIVLAMAAEVIYNRCRRTTRPTAPPPPVNNADFNLADALDETYNK</sequence>
<keyword evidence="1" id="KW-1133">Transmembrane helix</keyword>
<evidence type="ECO:0000256" key="1">
    <source>
        <dbReference type="SAM" id="Phobius"/>
    </source>
</evidence>
<accession>Q64886</accession>
<feature type="transmembrane region" description="Helical" evidence="1">
    <location>
        <begin position="120"/>
        <end position="141"/>
    </location>
</feature>
<keyword evidence="1" id="KW-0812">Transmembrane</keyword>
<evidence type="ECO:0000313" key="2">
    <source>
        <dbReference type="EMBL" id="AAA42496.1"/>
    </source>
</evidence>
<dbReference type="EMBL" id="M33995">
    <property type="protein sequence ID" value="AAA42496.1"/>
    <property type="molecule type" value="Genomic_DNA"/>
</dbReference>
<organism evidence="2">
    <name type="scientific">Murine adenovirus A serotype 1</name>
    <name type="common">MAdV-1</name>
    <name type="synonym">Murine adenovirus 1</name>
    <dbReference type="NCBI Taxonomy" id="10530"/>
    <lineage>
        <taxon>Viruses</taxon>
        <taxon>Varidnaviria</taxon>
        <taxon>Bamfordvirae</taxon>
        <taxon>Preplasmiviricota</taxon>
        <taxon>Polisuviricotina</taxon>
        <taxon>Pharingeaviricetes</taxon>
        <taxon>Rowavirales</taxon>
        <taxon>Adenoviridae</taxon>
        <taxon>Mastadenovirus</taxon>
        <taxon>Mastadenovirus encephalomyelitidis</taxon>
        <taxon>Murine mastadenovirus A</taxon>
    </lineage>
</organism>
<protein>
    <submittedName>
        <fullName evidence="2">E3 class 3 protein</fullName>
    </submittedName>
</protein>
<dbReference type="PIR" id="C46308">
    <property type="entry name" value="C46308"/>
</dbReference>
<keyword evidence="1" id="KW-0472">Membrane</keyword>
<name>Q64886_ADEM1</name>
<organismHost>
    <name type="scientific">Mus musculus</name>
    <name type="common">Mouse</name>
    <dbReference type="NCBI Taxonomy" id="10090"/>
</organismHost>
<proteinExistence type="predicted"/>
<reference evidence="2" key="1">
    <citation type="journal article" date="1990" name="Virology">
        <title>Transcription mapping of mouse adenovirus type 1 early region 3.</title>
        <authorList>
            <person name="Beard C.W."/>
            <person name="Ball A.O."/>
            <person name="Wooley E.H."/>
            <person name="Spindler K.R."/>
        </authorList>
    </citation>
    <scope>NUCLEOTIDE SEQUENCE</scope>
</reference>